<reference evidence="3" key="1">
    <citation type="submission" date="2018-12" db="EMBL/GenBank/DDBJ databases">
        <title>Genome sequence of Microcystis aeruginosa NIES-4285.</title>
        <authorList>
            <person name="Tanabe Y."/>
        </authorList>
    </citation>
    <scope>NUCLEOTIDE SEQUENCE [LARGE SCALE GENOMIC DNA]</scope>
    <source>
        <strain evidence="3">NIES-4285</strain>
    </source>
</reference>
<dbReference type="RefSeq" id="WP_130758172.1">
    <property type="nucleotide sequence ID" value="NZ_BIFY01000102.1"/>
</dbReference>
<sequence length="111" mass="12895">MDTSQLIQGKPLLFYAGRCGKCRILSQLVVWSSFQAIERIPIESQAAEEFYQKHPEARGQLVLFHQAFRDGKLSIGNWVYFAVPWLILKTWLAVSLFRLKILADYLQKNNH</sequence>
<gene>
    <name evidence="2" type="ORF">MiAbB_03987</name>
</gene>
<dbReference type="AlphaFoldDB" id="A0A402DII5"/>
<protein>
    <recommendedName>
        <fullName evidence="4">DUF393 domain-containing protein</fullName>
    </recommendedName>
</protein>
<proteinExistence type="predicted"/>
<evidence type="ECO:0008006" key="4">
    <source>
        <dbReference type="Google" id="ProtNLM"/>
    </source>
</evidence>
<evidence type="ECO:0000256" key="1">
    <source>
        <dbReference type="SAM" id="Phobius"/>
    </source>
</evidence>
<feature type="transmembrane region" description="Helical" evidence="1">
    <location>
        <begin position="78"/>
        <end position="99"/>
    </location>
</feature>
<dbReference type="Proteomes" id="UP000289660">
    <property type="component" value="Unassembled WGS sequence"/>
</dbReference>
<dbReference type="EMBL" id="BIFY01000102">
    <property type="protein sequence ID" value="GCE62043.1"/>
    <property type="molecule type" value="Genomic_DNA"/>
</dbReference>
<name>A0A402DII5_MICAE</name>
<accession>A0A402DII5</accession>
<evidence type="ECO:0000313" key="2">
    <source>
        <dbReference type="EMBL" id="GCE62043.1"/>
    </source>
</evidence>
<comment type="caution">
    <text evidence="2">The sequence shown here is derived from an EMBL/GenBank/DDBJ whole genome shotgun (WGS) entry which is preliminary data.</text>
</comment>
<evidence type="ECO:0000313" key="3">
    <source>
        <dbReference type="Proteomes" id="UP000289660"/>
    </source>
</evidence>
<keyword evidence="1" id="KW-0812">Transmembrane</keyword>
<organism evidence="2 3">
    <name type="scientific">Microcystis aeruginosa NIES-4285</name>
    <dbReference type="NCBI Taxonomy" id="2497681"/>
    <lineage>
        <taxon>Bacteria</taxon>
        <taxon>Bacillati</taxon>
        <taxon>Cyanobacteriota</taxon>
        <taxon>Cyanophyceae</taxon>
        <taxon>Oscillatoriophycideae</taxon>
        <taxon>Chroococcales</taxon>
        <taxon>Microcystaceae</taxon>
        <taxon>Microcystis</taxon>
    </lineage>
</organism>
<keyword evidence="1" id="KW-0472">Membrane</keyword>
<keyword evidence="1" id="KW-1133">Transmembrane helix</keyword>